<dbReference type="PANTHER" id="PTHR33572">
    <property type="entry name" value="SPORE DEVELOPMENT REGULATOR VOSA"/>
    <property type="match status" value="1"/>
</dbReference>
<keyword evidence="3" id="KW-0805">Transcription regulation</keyword>
<dbReference type="Proteomes" id="UP000327118">
    <property type="component" value="Unassembled WGS sequence"/>
</dbReference>
<keyword evidence="4" id="KW-0804">Transcription</keyword>
<dbReference type="EMBL" id="ML739131">
    <property type="protein sequence ID" value="KAE8352433.1"/>
    <property type="molecule type" value="Genomic_DNA"/>
</dbReference>
<dbReference type="PANTHER" id="PTHR33572:SF18">
    <property type="entry name" value="SPORE DEVELOPMENT REGULATOR VOSA"/>
    <property type="match status" value="1"/>
</dbReference>
<keyword evidence="8" id="KW-1185">Reference proteome</keyword>
<dbReference type="Gene3D" id="2.60.40.3960">
    <property type="entry name" value="Velvet domain"/>
    <property type="match status" value="1"/>
</dbReference>
<dbReference type="InterPro" id="IPR037525">
    <property type="entry name" value="Velvet_dom"/>
</dbReference>
<dbReference type="GO" id="GO:0030435">
    <property type="term" value="P:sporulation resulting in formation of a cellular spore"/>
    <property type="evidence" value="ECO:0007669"/>
    <property type="project" value="UniProtKB-KW"/>
</dbReference>
<reference evidence="8" key="1">
    <citation type="submission" date="2019-04" db="EMBL/GenBank/DDBJ databases">
        <title>Friends and foes A comparative genomics studyof 23 Aspergillus species from section Flavi.</title>
        <authorList>
            <consortium name="DOE Joint Genome Institute"/>
            <person name="Kjaerbolling I."/>
            <person name="Vesth T."/>
            <person name="Frisvad J.C."/>
            <person name="Nybo J.L."/>
            <person name="Theobald S."/>
            <person name="Kildgaard S."/>
            <person name="Isbrandt T."/>
            <person name="Kuo A."/>
            <person name="Sato A."/>
            <person name="Lyhne E.K."/>
            <person name="Kogle M.E."/>
            <person name="Wiebenga A."/>
            <person name="Kun R.S."/>
            <person name="Lubbers R.J."/>
            <person name="Makela M.R."/>
            <person name="Barry K."/>
            <person name="Chovatia M."/>
            <person name="Clum A."/>
            <person name="Daum C."/>
            <person name="Haridas S."/>
            <person name="He G."/>
            <person name="LaButti K."/>
            <person name="Lipzen A."/>
            <person name="Mondo S."/>
            <person name="Riley R."/>
            <person name="Salamov A."/>
            <person name="Simmons B.A."/>
            <person name="Magnuson J.K."/>
            <person name="Henrissat B."/>
            <person name="Mortensen U.H."/>
            <person name="Larsen T.O."/>
            <person name="Devries R.P."/>
            <person name="Grigoriev I.V."/>
            <person name="Machida M."/>
            <person name="Baker S.E."/>
            <person name="Andersen M.R."/>
        </authorList>
    </citation>
    <scope>NUCLEOTIDE SEQUENCE [LARGE SCALE GENOMIC DNA]</scope>
    <source>
        <strain evidence="8">CBS 553.77</strain>
    </source>
</reference>
<protein>
    <submittedName>
        <fullName evidence="7">Velvet factor-domain-containing protein</fullName>
    </submittedName>
</protein>
<evidence type="ECO:0000256" key="3">
    <source>
        <dbReference type="ARBA" id="ARBA00023015"/>
    </source>
</evidence>
<evidence type="ECO:0000313" key="8">
    <source>
        <dbReference type="Proteomes" id="UP000327118"/>
    </source>
</evidence>
<evidence type="ECO:0000256" key="1">
    <source>
        <dbReference type="ARBA" id="ARBA00004123"/>
    </source>
</evidence>
<keyword evidence="2" id="KW-0749">Sporulation</keyword>
<gene>
    <name evidence="7" type="ORF">BDV28DRAFT_149040</name>
</gene>
<dbReference type="InterPro" id="IPR038491">
    <property type="entry name" value="Velvet_dom_sf"/>
</dbReference>
<dbReference type="OrthoDB" id="5599552at2759"/>
<comment type="subcellular location">
    <subcellularLocation>
        <location evidence="1">Nucleus</location>
    </subcellularLocation>
</comment>
<evidence type="ECO:0000256" key="2">
    <source>
        <dbReference type="ARBA" id="ARBA00022969"/>
    </source>
</evidence>
<dbReference type="InterPro" id="IPR021740">
    <property type="entry name" value="Velvet"/>
</dbReference>
<evidence type="ECO:0000256" key="5">
    <source>
        <dbReference type="ARBA" id="ARBA00023242"/>
    </source>
</evidence>
<name>A0A5N6Z5M2_9EURO</name>
<dbReference type="PROSITE" id="PS51821">
    <property type="entry name" value="VELVET"/>
    <property type="match status" value="1"/>
</dbReference>
<dbReference type="AlphaFoldDB" id="A0A5N6Z5M2"/>
<evidence type="ECO:0000313" key="7">
    <source>
        <dbReference type="EMBL" id="KAE8352433.1"/>
    </source>
</evidence>
<proteinExistence type="predicted"/>
<evidence type="ECO:0000256" key="4">
    <source>
        <dbReference type="ARBA" id="ARBA00023163"/>
    </source>
</evidence>
<evidence type="ECO:0000259" key="6">
    <source>
        <dbReference type="PROSITE" id="PS51821"/>
    </source>
</evidence>
<accession>A0A5N6Z5M2</accession>
<keyword evidence="5" id="KW-0539">Nucleus</keyword>
<feature type="domain" description="Velvet" evidence="6">
    <location>
        <begin position="7"/>
        <end position="180"/>
    </location>
</feature>
<sequence length="296" mass="33206">MSALFPGSSLYKPGFELIIRQQPLQARLALANEKKRKPVDPPPIVQIRIQETGTHLAEHYLHSPYYFVYCSLHHATEDIPVPMPPSNALAGTLVSSLHRLKDVDDYEGGFFIFGDLSLKVEGKYRLKFTLFEKDDNAVTRLTSTISDQFKVSRPRSFPGMAESTFLSRLFADQGVKLKLRKESRKSIGKRSFAHTQHLSQPPDGFLPMPGNTTGEYAGADQDFGSYEGPVKRQCTSASFSHLDMFNNTQMGEYAQTMPAYPNQPTPTADPQYQTGPPAFYPNDGYQIANDATRRQF</sequence>
<organism evidence="7 8">
    <name type="scientific">Aspergillus coremiiformis</name>
    <dbReference type="NCBI Taxonomy" id="138285"/>
    <lineage>
        <taxon>Eukaryota</taxon>
        <taxon>Fungi</taxon>
        <taxon>Dikarya</taxon>
        <taxon>Ascomycota</taxon>
        <taxon>Pezizomycotina</taxon>
        <taxon>Eurotiomycetes</taxon>
        <taxon>Eurotiomycetidae</taxon>
        <taxon>Eurotiales</taxon>
        <taxon>Aspergillaceae</taxon>
        <taxon>Aspergillus</taxon>
        <taxon>Aspergillus subgen. Circumdati</taxon>
    </lineage>
</organism>
<dbReference type="Pfam" id="PF11754">
    <property type="entry name" value="Velvet"/>
    <property type="match status" value="2"/>
</dbReference>
<dbReference type="GO" id="GO:0005634">
    <property type="term" value="C:nucleus"/>
    <property type="evidence" value="ECO:0007669"/>
    <property type="project" value="UniProtKB-SubCell"/>
</dbReference>